<dbReference type="Proteomes" id="UP000267804">
    <property type="component" value="Chromosome"/>
</dbReference>
<reference evidence="3 4" key="1">
    <citation type="submission" date="2017-10" db="EMBL/GenBank/DDBJ databases">
        <title>Integration of genomic and chemical information greatly accelerates assignment of the full stereostructure of myelolactone, a potent inhibitor of myeloma from a marine-derived Micromonospora.</title>
        <authorList>
            <person name="Kim M.C."/>
            <person name="Machado H."/>
            <person name="Jensen P.R."/>
            <person name="Fenical W."/>
        </authorList>
    </citation>
    <scope>NUCLEOTIDE SEQUENCE [LARGE SCALE GENOMIC DNA]</scope>
    <source>
        <strain evidence="3 4">CNY-010</strain>
    </source>
</reference>
<accession>A0A386WNM4</accession>
<dbReference type="EMBL" id="CP024087">
    <property type="protein sequence ID" value="AYF29761.1"/>
    <property type="molecule type" value="Genomic_DNA"/>
</dbReference>
<dbReference type="KEGG" id="mtua:CSH63_20255"/>
<name>A0A386WNM4_9ACTN</name>
<keyword evidence="2" id="KW-0472">Membrane</keyword>
<dbReference type="RefSeq" id="WP_120571636.1">
    <property type="nucleotide sequence ID" value="NZ_CP024087.1"/>
</dbReference>
<proteinExistence type="predicted"/>
<keyword evidence="2" id="KW-1133">Transmembrane helix</keyword>
<evidence type="ECO:0000256" key="2">
    <source>
        <dbReference type="SAM" id="Phobius"/>
    </source>
</evidence>
<organism evidence="3 4">
    <name type="scientific">Micromonospora tulbaghiae</name>
    <dbReference type="NCBI Taxonomy" id="479978"/>
    <lineage>
        <taxon>Bacteria</taxon>
        <taxon>Bacillati</taxon>
        <taxon>Actinomycetota</taxon>
        <taxon>Actinomycetes</taxon>
        <taxon>Micromonosporales</taxon>
        <taxon>Micromonosporaceae</taxon>
        <taxon>Micromonospora</taxon>
    </lineage>
</organism>
<dbReference type="AlphaFoldDB" id="A0A386WNM4"/>
<evidence type="ECO:0000256" key="1">
    <source>
        <dbReference type="SAM" id="MobiDB-lite"/>
    </source>
</evidence>
<keyword evidence="2" id="KW-0812">Transmembrane</keyword>
<feature type="compositionally biased region" description="Basic and acidic residues" evidence="1">
    <location>
        <begin position="116"/>
        <end position="126"/>
    </location>
</feature>
<evidence type="ECO:0000313" key="4">
    <source>
        <dbReference type="Proteomes" id="UP000267804"/>
    </source>
</evidence>
<feature type="transmembrane region" description="Helical" evidence="2">
    <location>
        <begin position="37"/>
        <end position="56"/>
    </location>
</feature>
<feature type="region of interest" description="Disordered" evidence="1">
    <location>
        <begin position="116"/>
        <end position="139"/>
    </location>
</feature>
<evidence type="ECO:0000313" key="3">
    <source>
        <dbReference type="EMBL" id="AYF29761.1"/>
    </source>
</evidence>
<sequence>MPDDVALVELLHRDLRNVTWPEPEALRATARRRSRRSAALAAVSVVVVAALTATLVDRAGAPPPPAAGVVDGPGEIVTEAMLEPADIPVATGERLGETGLDEPVRVDDLLQVCAREQGRPAEEPRSRYSRSQTLMEPPTEPATAIGTVLTQDVYRMAPGAAGRFVTDLEGTVAACGAWRTTGQVYTERGMAGAEVVHRWYVAASGFAGDQALLLRHEASVAPDGATGRPPGYAPLFEDRLVVRVGDLVTVLIPSGRLRTDLPMGQVPEDRVTEEQVRQIARVAAERMCVAANPGC</sequence>
<protein>
    <submittedName>
        <fullName evidence="3">Uncharacterized protein</fullName>
    </submittedName>
</protein>
<gene>
    <name evidence="3" type="ORF">CSH63_20255</name>
</gene>